<dbReference type="InterPro" id="IPR000873">
    <property type="entry name" value="AMP-dep_synth/lig_dom"/>
</dbReference>
<dbReference type="InterPro" id="IPR020806">
    <property type="entry name" value="PKS_PP-bd"/>
</dbReference>
<dbReference type="Gene3D" id="3.30.559.30">
    <property type="entry name" value="Nonribosomal peptide synthetase, condensation domain"/>
    <property type="match status" value="2"/>
</dbReference>
<dbReference type="InterPro" id="IPR023213">
    <property type="entry name" value="CAT-like_dom_sf"/>
</dbReference>
<dbReference type="GO" id="GO:0043041">
    <property type="term" value="P:amino acid activation for nonribosomal peptide biosynthetic process"/>
    <property type="evidence" value="ECO:0007669"/>
    <property type="project" value="TreeGrafter"/>
</dbReference>
<proteinExistence type="predicted"/>
<dbReference type="SUPFAM" id="SSF47336">
    <property type="entry name" value="ACP-like"/>
    <property type="match status" value="1"/>
</dbReference>
<feature type="domain" description="Carrier" evidence="5">
    <location>
        <begin position="1746"/>
        <end position="1823"/>
    </location>
</feature>
<evidence type="ECO:0000313" key="6">
    <source>
        <dbReference type="EMBL" id="MBB4137796.1"/>
    </source>
</evidence>
<dbReference type="GO" id="GO:0008610">
    <property type="term" value="P:lipid biosynthetic process"/>
    <property type="evidence" value="ECO:0007669"/>
    <property type="project" value="UniProtKB-ARBA"/>
</dbReference>
<gene>
    <name evidence="6" type="ORF">BKA16_004348</name>
</gene>
<evidence type="ECO:0000256" key="2">
    <source>
        <dbReference type="ARBA" id="ARBA00022450"/>
    </source>
</evidence>
<dbReference type="Gene3D" id="3.30.300.30">
    <property type="match status" value="1"/>
</dbReference>
<dbReference type="CDD" id="cd05930">
    <property type="entry name" value="A_NRPS"/>
    <property type="match status" value="1"/>
</dbReference>
<dbReference type="InterPro" id="IPR009081">
    <property type="entry name" value="PP-bd_ACP"/>
</dbReference>
<dbReference type="InterPro" id="IPR001242">
    <property type="entry name" value="Condensation_dom"/>
</dbReference>
<dbReference type="Pfam" id="PF00668">
    <property type="entry name" value="Condensation"/>
    <property type="match status" value="2"/>
</dbReference>
<evidence type="ECO:0000313" key="7">
    <source>
        <dbReference type="Proteomes" id="UP000551501"/>
    </source>
</evidence>
<dbReference type="InterPro" id="IPR045851">
    <property type="entry name" value="AMP-bd_C_sf"/>
</dbReference>
<dbReference type="GO" id="GO:0003824">
    <property type="term" value="F:catalytic activity"/>
    <property type="evidence" value="ECO:0007669"/>
    <property type="project" value="InterPro"/>
</dbReference>
<protein>
    <submittedName>
        <fullName evidence="6">Amino acid adenylation domain-containing protein</fullName>
    </submittedName>
</protein>
<dbReference type="Proteomes" id="UP000551501">
    <property type="component" value="Unassembled WGS sequence"/>
</dbReference>
<feature type="compositionally biased region" description="Basic and acidic residues" evidence="4">
    <location>
        <begin position="16"/>
        <end position="28"/>
    </location>
</feature>
<dbReference type="SMART" id="SM00823">
    <property type="entry name" value="PKS_PP"/>
    <property type="match status" value="1"/>
</dbReference>
<dbReference type="InterPro" id="IPR029058">
    <property type="entry name" value="AB_hydrolase_fold"/>
</dbReference>
<accession>A0A840F7D4</accession>
<dbReference type="PANTHER" id="PTHR45527">
    <property type="entry name" value="NONRIBOSOMAL PEPTIDE SYNTHETASE"/>
    <property type="match status" value="1"/>
</dbReference>
<dbReference type="EMBL" id="JACIFP010000001">
    <property type="protein sequence ID" value="MBB4137796.1"/>
    <property type="molecule type" value="Genomic_DNA"/>
</dbReference>
<dbReference type="InterPro" id="IPR020845">
    <property type="entry name" value="AMP-binding_CS"/>
</dbReference>
<dbReference type="Gene3D" id="2.30.38.10">
    <property type="entry name" value="Luciferase, Domain 3"/>
    <property type="match status" value="1"/>
</dbReference>
<dbReference type="InterPro" id="IPR006162">
    <property type="entry name" value="Ppantetheine_attach_site"/>
</dbReference>
<dbReference type="InterPro" id="IPR020802">
    <property type="entry name" value="TesA-like"/>
</dbReference>
<dbReference type="InterPro" id="IPR010071">
    <property type="entry name" value="AA_adenyl_dom"/>
</dbReference>
<dbReference type="PROSITE" id="PS50075">
    <property type="entry name" value="CARRIER"/>
    <property type="match status" value="1"/>
</dbReference>
<dbReference type="RefSeq" id="WP_183372615.1">
    <property type="nucleotide sequence ID" value="NZ_BAABHL010000001.1"/>
</dbReference>
<comment type="caution">
    <text evidence="6">The sequence shown here is derived from an EMBL/GenBank/DDBJ whole genome shotgun (WGS) entry which is preliminary data.</text>
</comment>
<dbReference type="NCBIfam" id="TIGR01733">
    <property type="entry name" value="AA-adenyl-dom"/>
    <property type="match status" value="1"/>
</dbReference>
<dbReference type="GO" id="GO:0044550">
    <property type="term" value="P:secondary metabolite biosynthetic process"/>
    <property type="evidence" value="ECO:0007669"/>
    <property type="project" value="TreeGrafter"/>
</dbReference>
<keyword evidence="2" id="KW-0596">Phosphopantetheine</keyword>
<dbReference type="GO" id="GO:0031177">
    <property type="term" value="F:phosphopantetheine binding"/>
    <property type="evidence" value="ECO:0007669"/>
    <property type="project" value="InterPro"/>
</dbReference>
<dbReference type="SMART" id="SM00824">
    <property type="entry name" value="PKS_TE"/>
    <property type="match status" value="1"/>
</dbReference>
<dbReference type="Gene3D" id="3.40.50.980">
    <property type="match status" value="2"/>
</dbReference>
<evidence type="ECO:0000259" key="5">
    <source>
        <dbReference type="PROSITE" id="PS50075"/>
    </source>
</evidence>
<dbReference type="GO" id="GO:0005737">
    <property type="term" value="C:cytoplasm"/>
    <property type="evidence" value="ECO:0007669"/>
    <property type="project" value="TreeGrafter"/>
</dbReference>
<organism evidence="6 7">
    <name type="scientific">Gordonia humi</name>
    <dbReference type="NCBI Taxonomy" id="686429"/>
    <lineage>
        <taxon>Bacteria</taxon>
        <taxon>Bacillati</taxon>
        <taxon>Actinomycetota</taxon>
        <taxon>Actinomycetes</taxon>
        <taxon>Mycobacteriales</taxon>
        <taxon>Gordoniaceae</taxon>
        <taxon>Gordonia</taxon>
    </lineage>
</organism>
<evidence type="ECO:0000256" key="3">
    <source>
        <dbReference type="ARBA" id="ARBA00022553"/>
    </source>
</evidence>
<reference evidence="6 7" key="1">
    <citation type="submission" date="2020-08" db="EMBL/GenBank/DDBJ databases">
        <title>Sequencing the genomes of 1000 actinobacteria strains.</title>
        <authorList>
            <person name="Klenk H.-P."/>
        </authorList>
    </citation>
    <scope>NUCLEOTIDE SEQUENCE [LARGE SCALE GENOMIC DNA]</scope>
    <source>
        <strain evidence="6 7">DSM 45298</strain>
    </source>
</reference>
<dbReference type="PROSITE" id="PS00012">
    <property type="entry name" value="PHOSPHOPANTETHEINE"/>
    <property type="match status" value="1"/>
</dbReference>
<dbReference type="SUPFAM" id="SSF53474">
    <property type="entry name" value="alpha/beta-Hydrolases"/>
    <property type="match status" value="1"/>
</dbReference>
<sequence>MILDAAQRARLARELERRGIAAPPRDDAPDTVSADGLPLSSEQSRMYFAQRLAPESAAYNVPYVLVFTGPVDADALAAAVGDVVALHPILHTVYRTGDDGLVRQYTEPERVLCVERRRVSGTASEQTDAVDEIAHAQMIAPFDLAADLPVRAAVVTGDDLTALTLSIHHIAFDGGSTDRFFADLAACYRTRTGAGGGPDAVGGGYHSYVRSGLGAAPGVSDHWRRHLDGLPDSSVLPALGATDGTGDDRGALVMRTLPPTLGRAVLDTAAGIGCPPLVLLWAAVALVLRDLGAGDRFAVGMPVSTREAADHADTIGVFVNTIALPTDLSPDTALGDLLDALTAEYREHVAHSADAFDEVARDLASRRRHRLFEVMINTTTPARIDLGIDGTTVRSRPPLRMSAPFPVTVGIYHDDDGPGVSLLYQRARIDADRAERLLGAVLGALAQLVFHPDLSVAQTAAFAASAPGVAGVRRLVDVDTVGGRPDTTARAIALAAAVTAPAAEPEVIDGPLVADEDGRRVCALPDRIVDSEAAEVLRRALAAGAVSQPTDQVDPDDPALLDVAEDWADYLDDGDADAGESAPGALVSATAELSGEPPLAALCRIGELVCASLAETIAGTTARLWFMLDEPDRDDPRAWTRLARRRRCAPILVTGDGVVDRPDPRVYRVIRDVSPHTVDVLDVDLEPADTVTVTVAGAAPADGPSVVVSREEACWSVRVTVGGATTGVDPEAWAGALAARIDAVPRDDAPNGDIRPLVELGPFDVERLTADYGRLTDVWPLTTLQRGLAVHLLKSDDRGADVYATQHVITVDGDVDPTVLRRAVDAAVARHPSVRAAFVTVGDDLVQVIPENTPVDVAVHDRAVTSAQTAEIFATALRTPFDPTRPPMLRVNAARGLDRTWRIAFTVHHILLDGWSGGLFLRAVLDAYTALDDGRAPDLVEPFGIRRYHEWLARQDRDAAADAVAESLRDVPETTSLAPGFDLLAADSSSAVEYDYRLDRGLTGGLRARAAELAVSLNTVLELAWATALMRATGSDDVCFGSVVSGRPAELEGSEHAVGLLFNTVVTRVRCTPWTPIADACRDLHEAKIRGLRAPFVSLGDLIARGVPADLFDTLFVYQNHPKLGAGVSFGAGGRIRVRDTELSDATNYPVTVAVDDGDEMRVRVMYHRTALTSERVGAVMAEFDAVLGAVAAGEGTICADLRTAARVPVPEACRGEPVTGDLVASDVWDLLLRRADLAGESPAVVAAGRTLTFADLRDLSRTFAAILSGRGVGPESRVAVLMRRDELTVAALFGVFAVHAAYVPIDEKHPPDRIASILAEADPAVVLVSGELRGLLPSGLDPIVVDVDDALTASASTGTETTMPETPAVRHERWLDNTAYVIFTSGSTGRPKGVVVPYRGLTNMYLNHVRDIFDPVLDARADGADPLRVAHTTSLAFDASWEQLFWMLHGQVVHIIDDDLRRDPRRLLDYFRTHAISACDVTPSYGTVLVEHGLLDRSDERWPGLEFLSLGGEGVPASLWDAIRTVPGLRAANLYGPTEYTINAVGADLHEFDRSCIGRPIAGTTALVLDSALAPVPDGTVGELYLAGVGTARGYAERADLTAERFVADPFDRAGGRMYRTGDLVRCTADGGLDYIGRSDDQVKIRGNRVEPGEIADVLRRHRTVHDCAVVAVTGQAGTARLAAYLVAPDADLDAIREHVSAELPAYMVPESFTPVERLPLTVNGKLDRAALPEPVAAAVRRGGPPASTVEQEIVDVLGDLLDIDTSEIGRRDDFFALGGHSLLAVRLAARLSAVLGREVSLGEIYAGATAADLAHGSQTRSDDSAAVVDIVGGASDGPLVFCIHPAGGSARPFFGLRAHVDDDWTVRAVQDLALADATAGSTTVDALLDRHADEIARVCHARGRVVVGLIGWSFGGQLAYLLTDALATRGVRVACTVLLDSHLLSEMGVPPASDEQILAAADEFVAVHESGTGADDDRRRAERVRESYLRHSRMMHAPVPRATAVPTLLVQARGTAGVTDALIARSAQVWADRLGDLLTVISTDLDHHGMATAQGWAVTAPAIVDFFADHVFGEDRLLADTGKGIRQ</sequence>
<evidence type="ECO:0000256" key="4">
    <source>
        <dbReference type="SAM" id="MobiDB-lite"/>
    </source>
</evidence>
<name>A0A840F7D4_9ACTN</name>
<dbReference type="Gene3D" id="3.30.559.10">
    <property type="entry name" value="Chloramphenicol acetyltransferase-like domain"/>
    <property type="match status" value="2"/>
</dbReference>
<evidence type="ECO:0000256" key="1">
    <source>
        <dbReference type="ARBA" id="ARBA00001957"/>
    </source>
</evidence>
<keyword evidence="7" id="KW-1185">Reference proteome</keyword>
<dbReference type="Pfam" id="PF00550">
    <property type="entry name" value="PP-binding"/>
    <property type="match status" value="1"/>
</dbReference>
<dbReference type="Pfam" id="PF00501">
    <property type="entry name" value="AMP-binding"/>
    <property type="match status" value="1"/>
</dbReference>
<dbReference type="InterPro" id="IPR001031">
    <property type="entry name" value="Thioesterase"/>
</dbReference>
<dbReference type="InterPro" id="IPR036736">
    <property type="entry name" value="ACP-like_sf"/>
</dbReference>
<dbReference type="SUPFAM" id="SSF56801">
    <property type="entry name" value="Acetyl-CoA synthetase-like"/>
    <property type="match status" value="1"/>
</dbReference>
<dbReference type="Gene3D" id="3.40.50.1820">
    <property type="entry name" value="alpha/beta hydrolase"/>
    <property type="match status" value="1"/>
</dbReference>
<comment type="cofactor">
    <cofactor evidence="1">
        <name>pantetheine 4'-phosphate</name>
        <dbReference type="ChEBI" id="CHEBI:47942"/>
    </cofactor>
</comment>
<feature type="region of interest" description="Disordered" evidence="4">
    <location>
        <begin position="16"/>
        <end position="38"/>
    </location>
</feature>
<dbReference type="Pfam" id="PF13193">
    <property type="entry name" value="AMP-binding_C"/>
    <property type="match status" value="1"/>
</dbReference>
<dbReference type="InterPro" id="IPR025110">
    <property type="entry name" value="AMP-bd_C"/>
</dbReference>
<dbReference type="PROSITE" id="PS00455">
    <property type="entry name" value="AMP_BINDING"/>
    <property type="match status" value="1"/>
</dbReference>
<keyword evidence="3" id="KW-0597">Phosphoprotein</keyword>
<dbReference type="Pfam" id="PF00975">
    <property type="entry name" value="Thioesterase"/>
    <property type="match status" value="1"/>
</dbReference>
<dbReference type="PANTHER" id="PTHR45527:SF1">
    <property type="entry name" value="FATTY ACID SYNTHASE"/>
    <property type="match status" value="1"/>
</dbReference>
<dbReference type="UniPathway" id="UPA00011"/>
<dbReference type="SUPFAM" id="SSF52777">
    <property type="entry name" value="CoA-dependent acyltransferases"/>
    <property type="match status" value="4"/>
</dbReference>